<feature type="non-terminal residue" evidence="1">
    <location>
        <position position="1"/>
    </location>
</feature>
<accession>A0ABN7WLL4</accession>
<dbReference type="EMBL" id="CAJVQB010049476">
    <property type="protein sequence ID" value="CAG8834495.1"/>
    <property type="molecule type" value="Genomic_DNA"/>
</dbReference>
<protein>
    <submittedName>
        <fullName evidence="1">35414_t:CDS:1</fullName>
    </submittedName>
</protein>
<keyword evidence="2" id="KW-1185">Reference proteome</keyword>
<reference evidence="1 2" key="1">
    <citation type="submission" date="2021-06" db="EMBL/GenBank/DDBJ databases">
        <authorList>
            <person name="Kallberg Y."/>
            <person name="Tangrot J."/>
            <person name="Rosling A."/>
        </authorList>
    </citation>
    <scope>NUCLEOTIDE SEQUENCE [LARGE SCALE GENOMIC DNA]</scope>
    <source>
        <strain evidence="1 2">120-4 pot B 10/14</strain>
    </source>
</reference>
<name>A0ABN7WLL4_GIGMA</name>
<evidence type="ECO:0000313" key="2">
    <source>
        <dbReference type="Proteomes" id="UP000789901"/>
    </source>
</evidence>
<comment type="caution">
    <text evidence="1">The sequence shown here is derived from an EMBL/GenBank/DDBJ whole genome shotgun (WGS) entry which is preliminary data.</text>
</comment>
<feature type="non-terminal residue" evidence="1">
    <location>
        <position position="44"/>
    </location>
</feature>
<evidence type="ECO:0000313" key="1">
    <source>
        <dbReference type="EMBL" id="CAG8834495.1"/>
    </source>
</evidence>
<gene>
    <name evidence="1" type="ORF">GMARGA_LOCUS32087</name>
</gene>
<organism evidence="1 2">
    <name type="scientific">Gigaspora margarita</name>
    <dbReference type="NCBI Taxonomy" id="4874"/>
    <lineage>
        <taxon>Eukaryota</taxon>
        <taxon>Fungi</taxon>
        <taxon>Fungi incertae sedis</taxon>
        <taxon>Mucoromycota</taxon>
        <taxon>Glomeromycotina</taxon>
        <taxon>Glomeromycetes</taxon>
        <taxon>Diversisporales</taxon>
        <taxon>Gigasporaceae</taxon>
        <taxon>Gigaspora</taxon>
    </lineage>
</organism>
<proteinExistence type="predicted"/>
<sequence>SSGINNGFLTKIAQDIHGIKNLILEVNTCKINSKKVNKIMMPLV</sequence>
<dbReference type="Proteomes" id="UP000789901">
    <property type="component" value="Unassembled WGS sequence"/>
</dbReference>